<dbReference type="SUPFAM" id="SSF51445">
    <property type="entry name" value="(Trans)glycosidases"/>
    <property type="match status" value="1"/>
</dbReference>
<dbReference type="RefSeq" id="WP_047754499.1">
    <property type="nucleotide sequence ID" value="NZ_CAJUHA010000009.1"/>
</dbReference>
<dbReference type="OrthoDB" id="859426at2"/>
<dbReference type="Proteomes" id="UP000035159">
    <property type="component" value="Chromosome"/>
</dbReference>
<evidence type="ECO:0008006" key="3">
    <source>
        <dbReference type="Google" id="ProtNLM"/>
    </source>
</evidence>
<dbReference type="AlphaFoldDB" id="A0A0G2Z6Y6"/>
<sequence>MKRSLPILFIFIAFIITCFSIEMVSETSDGLTLVSCIEYNAELKSENGKIIVLFDNKLPQIIEYSAAVDEGVLKRLSVKRWADFKHDYLLFEYIDNGYLKQEQQESILAPSTIINAEPITSSEKIRKRTLERKDFRVIKFDFLSSQIIAFDYTYAGDESLVTEIGNVKVVKYTITFQGVTGESFFDKNGEEITTSFMGIHSYNLKYFPSKRPEVQKLPFEIVPISPYLFGNNYWKEWSFMLASPFIKNSAIKMIRWGGIFRDYNQRRLYDFQNFTRMLEYTDVEPLVQLEYFSESDALTQLEELLHYIPDLKYISFSNEANIYPIILGKNVSLSEFNERFREEITKIKNKYPEIQIVAPDFTIATFPQYDSWLIGFLKENADLTDVLSLHYYAFDGSQSAIRTLSNIQTFKSYIDSIKTLLKKFGLEGLPLAITEANTGFDYRQKGSGNPSTFEAALWGASAYITAIEENLWSLQLWCVIDDGTLSLLDTSTGKIEYRPMALVYELFRDFYNEIIPVEVKIYGLKAVFAPFKDAELIIGVFVNYSDKELKIRLTEDSKRLKITEMDSGISLKPLSMNLIYFDYQLNPVHRESYSKGGDE</sequence>
<reference evidence="1 2" key="1">
    <citation type="submission" date="2015-04" db="EMBL/GenBank/DDBJ databases">
        <title>Complete Genome Sequence of Kosmotoga pacifica SLHLJ1.</title>
        <authorList>
            <person name="Jiang L.J."/>
            <person name="Shao Z.Z."/>
            <person name="Jebbar M."/>
        </authorList>
    </citation>
    <scope>NUCLEOTIDE SEQUENCE [LARGE SCALE GENOMIC DNA]</scope>
    <source>
        <strain evidence="1 2">SLHLJ1</strain>
    </source>
</reference>
<organism evidence="1 2">
    <name type="scientific">Kosmotoga pacifica</name>
    <dbReference type="NCBI Taxonomy" id="1330330"/>
    <lineage>
        <taxon>Bacteria</taxon>
        <taxon>Thermotogati</taxon>
        <taxon>Thermotogota</taxon>
        <taxon>Thermotogae</taxon>
        <taxon>Kosmotogales</taxon>
        <taxon>Kosmotogaceae</taxon>
        <taxon>Kosmotoga</taxon>
    </lineage>
</organism>
<evidence type="ECO:0000313" key="1">
    <source>
        <dbReference type="EMBL" id="AKI97365.1"/>
    </source>
</evidence>
<dbReference type="InterPro" id="IPR017853">
    <property type="entry name" value="GH"/>
</dbReference>
<accession>A0A0G2Z6Y6</accession>
<dbReference type="PATRIC" id="fig|1330330.3.peg.1110"/>
<dbReference type="Gene3D" id="3.20.20.80">
    <property type="entry name" value="Glycosidases"/>
    <property type="match status" value="1"/>
</dbReference>
<protein>
    <recommendedName>
        <fullName evidence="3">Asl1-like glycosyl hydrolase catalytic domain-containing protein</fullName>
    </recommendedName>
</protein>
<keyword evidence="2" id="KW-1185">Reference proteome</keyword>
<dbReference type="KEGG" id="kpf:IX53_05520"/>
<dbReference type="EMBL" id="CP011232">
    <property type="protein sequence ID" value="AKI97365.1"/>
    <property type="molecule type" value="Genomic_DNA"/>
</dbReference>
<evidence type="ECO:0000313" key="2">
    <source>
        <dbReference type="Proteomes" id="UP000035159"/>
    </source>
</evidence>
<gene>
    <name evidence="1" type="ORF">IX53_05520</name>
</gene>
<proteinExistence type="predicted"/>
<name>A0A0G2Z6Y6_9BACT</name>